<keyword evidence="3" id="KW-1185">Reference proteome</keyword>
<evidence type="ECO:0000313" key="3">
    <source>
        <dbReference type="Proteomes" id="UP001222027"/>
    </source>
</evidence>
<dbReference type="EMBL" id="JAQQAF010000006">
    <property type="protein sequence ID" value="KAJ8478575.1"/>
    <property type="molecule type" value="Genomic_DNA"/>
</dbReference>
<proteinExistence type="predicted"/>
<sequence>MAERQRRFQPRKRRKSDRGKGSEEEKKKCESWAITACSVGAGRWGTHRLLDPAQVENLKGRPGLVLDKARSPAPHGGRGALPSAGGSPSDLLFLAGGGRSSVVSPLS</sequence>
<feature type="region of interest" description="Disordered" evidence="1">
    <location>
        <begin position="65"/>
        <end position="89"/>
    </location>
</feature>
<organism evidence="2 3">
    <name type="scientific">Ensete ventricosum</name>
    <name type="common">Abyssinian banana</name>
    <name type="synonym">Musa ensete</name>
    <dbReference type="NCBI Taxonomy" id="4639"/>
    <lineage>
        <taxon>Eukaryota</taxon>
        <taxon>Viridiplantae</taxon>
        <taxon>Streptophyta</taxon>
        <taxon>Embryophyta</taxon>
        <taxon>Tracheophyta</taxon>
        <taxon>Spermatophyta</taxon>
        <taxon>Magnoliopsida</taxon>
        <taxon>Liliopsida</taxon>
        <taxon>Zingiberales</taxon>
        <taxon>Musaceae</taxon>
        <taxon>Ensete</taxon>
    </lineage>
</organism>
<comment type="caution">
    <text evidence="2">The sequence shown here is derived from an EMBL/GenBank/DDBJ whole genome shotgun (WGS) entry which is preliminary data.</text>
</comment>
<protein>
    <submittedName>
        <fullName evidence="2">Uncharacterized protein</fullName>
    </submittedName>
</protein>
<feature type="compositionally biased region" description="Basic and acidic residues" evidence="1">
    <location>
        <begin position="18"/>
        <end position="28"/>
    </location>
</feature>
<feature type="compositionally biased region" description="Basic residues" evidence="1">
    <location>
        <begin position="7"/>
        <end position="17"/>
    </location>
</feature>
<gene>
    <name evidence="2" type="ORF">OPV22_022302</name>
</gene>
<evidence type="ECO:0000256" key="1">
    <source>
        <dbReference type="SAM" id="MobiDB-lite"/>
    </source>
</evidence>
<name>A0AAV8QKY1_ENSVE</name>
<reference evidence="2 3" key="1">
    <citation type="submission" date="2022-12" db="EMBL/GenBank/DDBJ databases">
        <title>Chromosome-scale assembly of the Ensete ventricosum genome.</title>
        <authorList>
            <person name="Dussert Y."/>
            <person name="Stocks J."/>
            <person name="Wendawek A."/>
            <person name="Woldeyes F."/>
            <person name="Nichols R.A."/>
            <person name="Borrell J.S."/>
        </authorList>
    </citation>
    <scope>NUCLEOTIDE SEQUENCE [LARGE SCALE GENOMIC DNA]</scope>
    <source>
        <strain evidence="3">cv. Maze</strain>
        <tissue evidence="2">Seeds</tissue>
    </source>
</reference>
<dbReference type="Proteomes" id="UP001222027">
    <property type="component" value="Unassembled WGS sequence"/>
</dbReference>
<feature type="region of interest" description="Disordered" evidence="1">
    <location>
        <begin position="1"/>
        <end position="28"/>
    </location>
</feature>
<dbReference type="AlphaFoldDB" id="A0AAV8QKY1"/>
<accession>A0AAV8QKY1</accession>
<evidence type="ECO:0000313" key="2">
    <source>
        <dbReference type="EMBL" id="KAJ8478575.1"/>
    </source>
</evidence>